<dbReference type="PROSITE" id="PS50290">
    <property type="entry name" value="PI3_4_KINASE_3"/>
    <property type="match status" value="1"/>
</dbReference>
<dbReference type="GO" id="GO:0004430">
    <property type="term" value="F:1-phosphatidylinositol 4-kinase activity"/>
    <property type="evidence" value="ECO:0007669"/>
    <property type="project" value="UniProtKB-EC"/>
</dbReference>
<protein>
    <recommendedName>
        <fullName evidence="2">1-phosphatidylinositol 4-kinase</fullName>
        <ecNumber evidence="2">2.7.1.67</ecNumber>
    </recommendedName>
</protein>
<dbReference type="InterPro" id="IPR029071">
    <property type="entry name" value="Ubiquitin-like_domsf"/>
</dbReference>
<dbReference type="Pfam" id="PF00454">
    <property type="entry name" value="PI3_PI4_kinase"/>
    <property type="match status" value="1"/>
</dbReference>
<dbReference type="SUPFAM" id="SSF54236">
    <property type="entry name" value="Ubiquitin-like"/>
    <property type="match status" value="1"/>
</dbReference>
<dbReference type="OMA" id="CENSAEY"/>
<dbReference type="OrthoDB" id="5839at2759"/>
<evidence type="ECO:0000256" key="2">
    <source>
        <dbReference type="ARBA" id="ARBA00012169"/>
    </source>
</evidence>
<feature type="region of interest" description="Disordered" evidence="7">
    <location>
        <begin position="447"/>
        <end position="472"/>
    </location>
</feature>
<keyword evidence="6" id="KW-0067">ATP-binding</keyword>
<dbReference type="GeneID" id="9836646"/>
<evidence type="ECO:0000256" key="4">
    <source>
        <dbReference type="ARBA" id="ARBA00022741"/>
    </source>
</evidence>
<gene>
    <name evidence="11" type="ORF">BE221DRAFT_71044</name>
    <name evidence="10" type="ORF">OT_ostta07g02120</name>
</gene>
<evidence type="ECO:0000256" key="7">
    <source>
        <dbReference type="SAM" id="MobiDB-lite"/>
    </source>
</evidence>
<dbReference type="AlphaFoldDB" id="Q015H4"/>
<keyword evidence="4" id="KW-0547">Nucleotide-binding</keyword>
<keyword evidence="3" id="KW-0808">Transferase</keyword>
<reference evidence="11" key="3">
    <citation type="submission" date="2017-04" db="EMBL/GenBank/DDBJ databases">
        <title>Population genomics of picophytoplankton unveils novel chromosome hypervariability.</title>
        <authorList>
            <consortium name="DOE Joint Genome Institute"/>
            <person name="Blanc-Mathieu R."/>
            <person name="Krasovec M."/>
            <person name="Hebrard M."/>
            <person name="Yau S."/>
            <person name="Desgranges E."/>
            <person name="Martin J."/>
            <person name="Schackwitz W."/>
            <person name="Kuo A."/>
            <person name="Salin G."/>
            <person name="Donnadieu C."/>
            <person name="Desdevises Y."/>
            <person name="Sanchez-Ferandin S."/>
            <person name="Moreau H."/>
            <person name="Rivals E."/>
            <person name="Grigoriev I.V."/>
            <person name="Grimsley N."/>
            <person name="Eyre-Walker A."/>
            <person name="Piganeau G."/>
        </authorList>
    </citation>
    <scope>NUCLEOTIDE SEQUENCE [LARGE SCALE GENOMIC DNA]</scope>
    <source>
        <strain evidence="11">RCC 1115</strain>
    </source>
</reference>
<dbReference type="InterPro" id="IPR000626">
    <property type="entry name" value="Ubiquitin-like_dom"/>
</dbReference>
<evidence type="ECO:0000256" key="1">
    <source>
        <dbReference type="ARBA" id="ARBA00008941"/>
    </source>
</evidence>
<dbReference type="KEGG" id="ota:OT_ostta07g02120"/>
<evidence type="ECO:0000256" key="5">
    <source>
        <dbReference type="ARBA" id="ARBA00022777"/>
    </source>
</evidence>
<evidence type="ECO:0000256" key="6">
    <source>
        <dbReference type="ARBA" id="ARBA00022840"/>
    </source>
</evidence>
<dbReference type="InParanoid" id="Q015H4"/>
<dbReference type="Proteomes" id="UP000195557">
    <property type="component" value="Unassembled WGS sequence"/>
</dbReference>
<organism evidence="10 12">
    <name type="scientific">Ostreococcus tauri</name>
    <name type="common">Marine green alga</name>
    <dbReference type="NCBI Taxonomy" id="70448"/>
    <lineage>
        <taxon>Eukaryota</taxon>
        <taxon>Viridiplantae</taxon>
        <taxon>Chlorophyta</taxon>
        <taxon>Mamiellophyceae</taxon>
        <taxon>Mamiellales</taxon>
        <taxon>Bathycoccaceae</taxon>
        <taxon>Ostreococcus</taxon>
    </lineage>
</organism>
<evidence type="ECO:0000313" key="10">
    <source>
        <dbReference type="EMBL" id="CAL54455.1"/>
    </source>
</evidence>
<feature type="compositionally biased region" description="Low complexity" evidence="7">
    <location>
        <begin position="385"/>
        <end position="399"/>
    </location>
</feature>
<feature type="domain" description="Ubiquitin-like" evidence="8">
    <location>
        <begin position="153"/>
        <end position="249"/>
    </location>
</feature>
<dbReference type="STRING" id="70448.Q015H4"/>
<feature type="region of interest" description="Disordered" evidence="7">
    <location>
        <begin position="377"/>
        <end position="399"/>
    </location>
</feature>
<dbReference type="PANTHER" id="PTHR45800:SF4">
    <property type="entry name" value="PHOSPHATIDYLINOSITOL 4-KINASE GAMMA 3"/>
    <property type="match status" value="1"/>
</dbReference>
<evidence type="ECO:0000259" key="8">
    <source>
        <dbReference type="PROSITE" id="PS50053"/>
    </source>
</evidence>
<evidence type="ECO:0000256" key="3">
    <source>
        <dbReference type="ARBA" id="ARBA00022679"/>
    </source>
</evidence>
<evidence type="ECO:0000259" key="9">
    <source>
        <dbReference type="PROSITE" id="PS50290"/>
    </source>
</evidence>
<dbReference type="PROSITE" id="PS50053">
    <property type="entry name" value="UBIQUITIN_2"/>
    <property type="match status" value="1"/>
</dbReference>
<reference evidence="10 12" key="1">
    <citation type="journal article" date="2006" name="Proc. Natl. Acad. Sci. U.S.A.">
        <title>Genome analysis of the smallest free-living eukaryote Ostreococcus tauri unveils many unique features.</title>
        <authorList>
            <person name="Derelle E."/>
            <person name="Ferraz C."/>
            <person name="Rombauts S."/>
            <person name="Rouze P."/>
            <person name="Worden A.Z."/>
            <person name="Robbens S."/>
            <person name="Partensky F."/>
            <person name="Degroeve S."/>
            <person name="Echeynie S."/>
            <person name="Cooke R."/>
            <person name="Saeys Y."/>
            <person name="Wuyts J."/>
            <person name="Jabbari K."/>
            <person name="Bowler C."/>
            <person name="Panaud O."/>
            <person name="Piegu B."/>
            <person name="Ball S.G."/>
            <person name="Ral J.-P."/>
            <person name="Bouget F.-Y."/>
            <person name="Piganeau G."/>
            <person name="De Baets B."/>
            <person name="Picard A."/>
            <person name="Delseny M."/>
            <person name="Demaille J."/>
            <person name="Van de Peer Y."/>
            <person name="Moreau H."/>
        </authorList>
    </citation>
    <scope>NUCLEOTIDE SEQUENCE [LARGE SCALE GENOMIC DNA]</scope>
    <source>
        <strain evidence="10 12">OTTH0595</strain>
    </source>
</reference>
<comment type="similarity">
    <text evidence="1">Belongs to the PI3/PI4-kinase family. Type II PI4K subfamily.</text>
</comment>
<dbReference type="FunCoup" id="Q015H4">
    <property type="interactions" value="473"/>
</dbReference>
<accession>A0A454XNI5</accession>
<dbReference type="RefSeq" id="XP_003080288.1">
    <property type="nucleotide sequence ID" value="XM_003080240.1"/>
</dbReference>
<dbReference type="InterPro" id="IPR000403">
    <property type="entry name" value="PI3/4_kinase_cat_dom"/>
</dbReference>
<name>Q015H4_OSTTA</name>
<dbReference type="InterPro" id="IPR044571">
    <property type="entry name" value="P4KG1-8"/>
</dbReference>
<dbReference type="EMBL" id="CAID01000007">
    <property type="protein sequence ID" value="CAL54455.1"/>
    <property type="molecule type" value="Genomic_DNA"/>
</dbReference>
<keyword evidence="5 11" id="KW-0418">Kinase</keyword>
<feature type="domain" description="PI3K/PI4K catalytic" evidence="9">
    <location>
        <begin position="416"/>
        <end position="704"/>
    </location>
</feature>
<dbReference type="GO" id="GO:0005524">
    <property type="term" value="F:ATP binding"/>
    <property type="evidence" value="ECO:0007669"/>
    <property type="project" value="UniProtKB-KW"/>
</dbReference>
<evidence type="ECO:0000313" key="11">
    <source>
        <dbReference type="EMBL" id="OUS47432.1"/>
    </source>
</evidence>
<sequence length="739" mass="80172">MEDLAPITAMAAKNVPARVALGFDVKEDSSPTAVVPVSSLLRDGSGSSTESGDGVESLLNADELTVPNRDIRIMLKSGSSKPMEVLRSHAVTSLTLAMKPEWVSKHRHVFARSSRLLLGDQALPENLSRDEVYNKLDNPHEYSEVVMKLADLQYIRVKAVVNINEAGDIDEREYWLPLNKSQTIGEIKRLVATADDLESSKDKLLDNVDISTGMSMVLRGKELSNESTMESEGLEHNALVHLFVKKGSDVNVSMRGSSSLEIHVNVNKTADSLRDQLHMIKPGSVDSAQYTHVRSGSVSIFPGRSSLRSGPLSSYGFCEGGSLELRPYQPRVSPRTSPLTNSMAIPLSSSAAAYGAHSFGGRMTSSWGVRAATNSYRAGSASDNSTSPPSAPITPIGSPGTLSASFDMAREGLLMGKAPQLSQGGNGGAYFLKGADGRTAAVFKPADEEPYAPNNPRGHRSSHNGEGMRKGTRVGEGATREVAAYLLDHGGFAGVPATSLVNLTDGTEEDEGKLGSLQEYVENTAEAEEYGPSMFPTEDVHKITVLDIRLANTDRNAGNILCRSDEEGNIVRLIPIDHGYALPHTLEDVCFEWEFWPQASVAYSDEIKEYIAALDADADIEYLRENDIELQASSERVLRVCTLLLKESVKRNFTAANIAAMLSRTMPNRKSDVEKIAAQAASTAIAEGRSERGLLVHKSPENGSFWNDLAGDEVAESRFMNQFAKLLDDYLENFEPEDK</sequence>
<accession>Q015H4</accession>
<dbReference type="PANTHER" id="PTHR45800">
    <property type="entry name" value="PHOSPHATIDYLINOSITOL 4-KINASE GAMMA"/>
    <property type="match status" value="1"/>
</dbReference>
<keyword evidence="12" id="KW-1185">Reference proteome</keyword>
<dbReference type="EC" id="2.7.1.67" evidence="2"/>
<proteinExistence type="inferred from homology"/>
<reference evidence="10" key="2">
    <citation type="journal article" date="2014" name="BMC Genomics">
        <title>An improved genome of the model marine alga Ostreococcus tauri unfolds by assessing Illumina de novo assemblies.</title>
        <authorList>
            <person name="Blanc-Mathieu R."/>
            <person name="Verhelst B."/>
            <person name="Derelle E."/>
            <person name="Rombauts S."/>
            <person name="Bouget F.Y."/>
            <person name="Carre I."/>
            <person name="Chateau A."/>
            <person name="Eyre-Walker A."/>
            <person name="Grimsley N."/>
            <person name="Moreau H."/>
            <person name="Piegu B."/>
            <person name="Rivals E."/>
            <person name="Schackwitz W."/>
            <person name="Van de Peer Y."/>
            <person name="Piganeau G."/>
        </authorList>
    </citation>
    <scope>NUCLEOTIDE SEQUENCE</scope>
    <source>
        <strain evidence="10">RCC4221</strain>
    </source>
</reference>
<accession>A0A1Y5IK25</accession>
<evidence type="ECO:0000313" key="12">
    <source>
        <dbReference type="Proteomes" id="UP000009170"/>
    </source>
</evidence>
<dbReference type="CDD" id="cd17039">
    <property type="entry name" value="Ubl_ubiquitin_like"/>
    <property type="match status" value="1"/>
</dbReference>
<dbReference type="EMBL" id="KZ155778">
    <property type="protein sequence ID" value="OUS47432.1"/>
    <property type="molecule type" value="Genomic_DNA"/>
</dbReference>
<dbReference type="Proteomes" id="UP000009170">
    <property type="component" value="Unassembled WGS sequence"/>
</dbReference>